<accession>A0AC58TL43</accession>
<reference evidence="2" key="2">
    <citation type="submission" date="2025-08" db="UniProtKB">
        <authorList>
            <consortium name="RefSeq"/>
        </authorList>
    </citation>
    <scope>IDENTIFICATION</scope>
    <source>
        <tissue evidence="2">Leaf</tissue>
    </source>
</reference>
<sequence length="340" mass="38048">MTLVLNKQQAQPVLQVQIFCQSMQQVQIFCDVCGDGHMSDLCPDNPESVFFMGNANRGQTNQYGNTYNPNWRNNPNFSWGGNQFAQNHAQNTQLVGALPRDTEANPKAFINVVSLSNGRQLEEVLLKKRKQVTFGEKPATIEAESEKSKESENPVEEAVAQQPQTLVARPPPPLPQRLHKVKDNAACKKFLDILKQVQINISLVDILQEVPKYAKYIKEIVENKRRLAEFETVELTEECSSRIQIKLPQKLKDPGSFTIQISIGKHAVGRVLCDLGVSINLMSLSIFRQLGLGEPRPTTSILHLADCSLAHPEGVIEDVLVQMGSFIFPADFIILDYEPN</sequence>
<dbReference type="Proteomes" id="UP000790787">
    <property type="component" value="Chromosome 21"/>
</dbReference>
<name>A0AC58TL43_TOBAC</name>
<proteinExistence type="predicted"/>
<protein>
    <submittedName>
        <fullName evidence="2">Uncharacterized protein LOC107828140</fullName>
    </submittedName>
</protein>
<reference evidence="1" key="1">
    <citation type="journal article" date="2014" name="Nat. Commun.">
        <title>The tobacco genome sequence and its comparison with those of tomato and potato.</title>
        <authorList>
            <person name="Sierro N."/>
            <person name="Battey J.N."/>
            <person name="Ouadi S."/>
            <person name="Bakaher N."/>
            <person name="Bovet L."/>
            <person name="Willig A."/>
            <person name="Goepfert S."/>
            <person name="Peitsch M.C."/>
            <person name="Ivanov N.V."/>
        </authorList>
    </citation>
    <scope>NUCLEOTIDE SEQUENCE [LARGE SCALE GENOMIC DNA]</scope>
</reference>
<keyword evidence="1" id="KW-1185">Reference proteome</keyword>
<gene>
    <name evidence="2" type="primary">LOC107828140</name>
</gene>
<dbReference type="RefSeq" id="XP_075097943.1">
    <property type="nucleotide sequence ID" value="XM_075241842.1"/>
</dbReference>
<evidence type="ECO:0000313" key="1">
    <source>
        <dbReference type="Proteomes" id="UP000790787"/>
    </source>
</evidence>
<organism evidence="1 2">
    <name type="scientific">Nicotiana tabacum</name>
    <name type="common">Common tobacco</name>
    <dbReference type="NCBI Taxonomy" id="4097"/>
    <lineage>
        <taxon>Eukaryota</taxon>
        <taxon>Viridiplantae</taxon>
        <taxon>Streptophyta</taxon>
        <taxon>Embryophyta</taxon>
        <taxon>Tracheophyta</taxon>
        <taxon>Spermatophyta</taxon>
        <taxon>Magnoliopsida</taxon>
        <taxon>eudicotyledons</taxon>
        <taxon>Gunneridae</taxon>
        <taxon>Pentapetalae</taxon>
        <taxon>asterids</taxon>
        <taxon>lamiids</taxon>
        <taxon>Solanales</taxon>
        <taxon>Solanaceae</taxon>
        <taxon>Nicotianoideae</taxon>
        <taxon>Nicotianeae</taxon>
        <taxon>Nicotiana</taxon>
    </lineage>
</organism>
<evidence type="ECO:0000313" key="2">
    <source>
        <dbReference type="RefSeq" id="XP_075097943.1"/>
    </source>
</evidence>